<evidence type="ECO:0000313" key="6">
    <source>
        <dbReference type="Proteomes" id="UP001500305"/>
    </source>
</evidence>
<accession>A0ABN3ED86</accession>
<dbReference type="Gene3D" id="2.60.120.650">
    <property type="entry name" value="Cupin"/>
    <property type="match status" value="1"/>
</dbReference>
<sequence>MPETASWAVRLGGDQFLTQALHRSYAVIPAEGADTAPLLSWDDLNTILATHRIEPPRLRLSQDGQTVPVGRYSTPATNRRGVTWNRLHPAQLHARLAEGASLVVDAIDEIHPSIRTAAEALERFIGTPVQTNAYASWTEQEGFGRHWDDHDVVVVQQYGAKRWRLWEPTRQAPTFRDVDSPEDPEGEPVADFVLHPGDVLYLPRGWWHRVTADQGSESLHLTFGLVAQTGATLLGWLVDELHESPAVRKDVPLHAGTDDKSAYLADLRSAVLTALSDPDLIDRWAWSSGTTHFGRPAPSLPYVDALPAERDIAVRITAPRADIASNPAAGTVTLSAAGTAWDFSERAAPVLQALLTGDPVSIGQLAEAAGLEVKDVAGVLTVLVQGQALAVVRASR</sequence>
<keyword evidence="6" id="KW-1185">Reference proteome</keyword>
<dbReference type="Proteomes" id="UP001500305">
    <property type="component" value="Unassembled WGS sequence"/>
</dbReference>
<comment type="caution">
    <text evidence="5">The sequence shown here is derived from an EMBL/GenBank/DDBJ whole genome shotgun (WGS) entry which is preliminary data.</text>
</comment>
<dbReference type="PROSITE" id="PS51184">
    <property type="entry name" value="JMJC"/>
    <property type="match status" value="1"/>
</dbReference>
<evidence type="ECO:0000313" key="5">
    <source>
        <dbReference type="EMBL" id="GAA2255115.1"/>
    </source>
</evidence>
<dbReference type="RefSeq" id="WP_344638144.1">
    <property type="nucleotide sequence ID" value="NZ_BAAATR010000020.1"/>
</dbReference>
<feature type="domain" description="JmjC" evidence="4">
    <location>
        <begin position="100"/>
        <end position="242"/>
    </location>
</feature>
<keyword evidence="2" id="KW-0479">Metal-binding</keyword>
<organism evidence="5 6">
    <name type="scientific">Kitasatospora cystarginea</name>
    <dbReference type="NCBI Taxonomy" id="58350"/>
    <lineage>
        <taxon>Bacteria</taxon>
        <taxon>Bacillati</taxon>
        <taxon>Actinomycetota</taxon>
        <taxon>Actinomycetes</taxon>
        <taxon>Kitasatosporales</taxon>
        <taxon>Streptomycetaceae</taxon>
        <taxon>Kitasatospora</taxon>
    </lineage>
</organism>
<dbReference type="PANTHER" id="PTHR13096:SF8">
    <property type="entry name" value="RIBOSOMAL OXYGENASE 1"/>
    <property type="match status" value="1"/>
</dbReference>
<keyword evidence="3" id="KW-0408">Iron</keyword>
<dbReference type="InterPro" id="IPR003347">
    <property type="entry name" value="JmjC_dom"/>
</dbReference>
<reference evidence="5 6" key="1">
    <citation type="journal article" date="2019" name="Int. J. Syst. Evol. Microbiol.">
        <title>The Global Catalogue of Microorganisms (GCM) 10K type strain sequencing project: providing services to taxonomists for standard genome sequencing and annotation.</title>
        <authorList>
            <consortium name="The Broad Institute Genomics Platform"/>
            <consortium name="The Broad Institute Genome Sequencing Center for Infectious Disease"/>
            <person name="Wu L."/>
            <person name="Ma J."/>
        </authorList>
    </citation>
    <scope>NUCLEOTIDE SEQUENCE [LARGE SCALE GENOMIC DNA]</scope>
    <source>
        <strain evidence="5 6">JCM 7356</strain>
    </source>
</reference>
<evidence type="ECO:0000256" key="3">
    <source>
        <dbReference type="ARBA" id="ARBA00023004"/>
    </source>
</evidence>
<dbReference type="SMART" id="SM00558">
    <property type="entry name" value="JmjC"/>
    <property type="match status" value="1"/>
</dbReference>
<evidence type="ECO:0000259" key="4">
    <source>
        <dbReference type="PROSITE" id="PS51184"/>
    </source>
</evidence>
<dbReference type="SUPFAM" id="SSF51197">
    <property type="entry name" value="Clavaminate synthase-like"/>
    <property type="match status" value="1"/>
</dbReference>
<protein>
    <recommendedName>
        <fullName evidence="4">JmjC domain-containing protein</fullName>
    </recommendedName>
</protein>
<dbReference type="PANTHER" id="PTHR13096">
    <property type="entry name" value="MINA53 MYC INDUCED NUCLEAR ANTIGEN"/>
    <property type="match status" value="1"/>
</dbReference>
<name>A0ABN3ED86_9ACTN</name>
<dbReference type="EMBL" id="BAAATR010000020">
    <property type="protein sequence ID" value="GAA2255115.1"/>
    <property type="molecule type" value="Genomic_DNA"/>
</dbReference>
<evidence type="ECO:0000256" key="1">
    <source>
        <dbReference type="ARBA" id="ARBA00001954"/>
    </source>
</evidence>
<proteinExistence type="predicted"/>
<dbReference type="Pfam" id="PF08007">
    <property type="entry name" value="JmjC_2"/>
    <property type="match status" value="1"/>
</dbReference>
<gene>
    <name evidence="5" type="ORF">GCM10010430_43640</name>
</gene>
<dbReference type="InterPro" id="IPR039994">
    <property type="entry name" value="NO66-like"/>
</dbReference>
<comment type="cofactor">
    <cofactor evidence="1">
        <name>Fe(2+)</name>
        <dbReference type="ChEBI" id="CHEBI:29033"/>
    </cofactor>
</comment>
<evidence type="ECO:0000256" key="2">
    <source>
        <dbReference type="ARBA" id="ARBA00022723"/>
    </source>
</evidence>